<evidence type="ECO:0000256" key="3">
    <source>
        <dbReference type="ARBA" id="ARBA00022553"/>
    </source>
</evidence>
<proteinExistence type="predicted"/>
<dbReference type="Gene3D" id="3.30.565.10">
    <property type="entry name" value="Histidine kinase-like ATPase, C-terminal domain"/>
    <property type="match status" value="1"/>
</dbReference>
<dbReference type="SMART" id="SM00448">
    <property type="entry name" value="REC"/>
    <property type="match status" value="1"/>
</dbReference>
<evidence type="ECO:0000256" key="5">
    <source>
        <dbReference type="ARBA" id="ARBA00022777"/>
    </source>
</evidence>
<dbReference type="SMART" id="SM00065">
    <property type="entry name" value="GAF"/>
    <property type="match status" value="1"/>
</dbReference>
<dbReference type="CDD" id="cd17580">
    <property type="entry name" value="REC_2_DhkD-like"/>
    <property type="match status" value="1"/>
</dbReference>
<dbReference type="SUPFAM" id="SSF55874">
    <property type="entry name" value="ATPase domain of HSP90 chaperone/DNA topoisomerase II/histidine kinase"/>
    <property type="match status" value="1"/>
</dbReference>
<dbReference type="InterPro" id="IPR029016">
    <property type="entry name" value="GAF-like_dom_sf"/>
</dbReference>
<dbReference type="NCBIfam" id="TIGR00229">
    <property type="entry name" value="sensory_box"/>
    <property type="match status" value="2"/>
</dbReference>
<dbReference type="PANTHER" id="PTHR43047">
    <property type="entry name" value="TWO-COMPONENT HISTIDINE PROTEIN KINASE"/>
    <property type="match status" value="1"/>
</dbReference>
<dbReference type="Gene3D" id="3.30.450.20">
    <property type="entry name" value="PAS domain"/>
    <property type="match status" value="2"/>
</dbReference>
<dbReference type="Pfam" id="PF01590">
    <property type="entry name" value="GAF"/>
    <property type="match status" value="1"/>
</dbReference>
<dbReference type="InterPro" id="IPR036097">
    <property type="entry name" value="HisK_dim/P_sf"/>
</dbReference>
<dbReference type="SMART" id="SM00091">
    <property type="entry name" value="PAS"/>
    <property type="match status" value="2"/>
</dbReference>
<dbReference type="PANTHER" id="PTHR43047:SF72">
    <property type="entry name" value="OSMOSENSING HISTIDINE PROTEIN KINASE SLN1"/>
    <property type="match status" value="1"/>
</dbReference>
<organism evidence="11 12">
    <name type="scientific">Luteolibacter flavescens</name>
    <dbReference type="NCBI Taxonomy" id="1859460"/>
    <lineage>
        <taxon>Bacteria</taxon>
        <taxon>Pseudomonadati</taxon>
        <taxon>Verrucomicrobiota</taxon>
        <taxon>Verrucomicrobiia</taxon>
        <taxon>Verrucomicrobiales</taxon>
        <taxon>Verrucomicrobiaceae</taxon>
        <taxon>Luteolibacter</taxon>
    </lineage>
</organism>
<feature type="domain" description="PAS" evidence="9">
    <location>
        <begin position="359"/>
        <end position="429"/>
    </location>
</feature>
<dbReference type="Pfam" id="PF08447">
    <property type="entry name" value="PAS_3"/>
    <property type="match status" value="1"/>
</dbReference>
<evidence type="ECO:0000256" key="2">
    <source>
        <dbReference type="ARBA" id="ARBA00012438"/>
    </source>
</evidence>
<dbReference type="Gene3D" id="3.30.450.40">
    <property type="match status" value="1"/>
</dbReference>
<dbReference type="InterPro" id="IPR001610">
    <property type="entry name" value="PAC"/>
</dbReference>
<keyword evidence="3 6" id="KW-0597">Phosphoprotein</keyword>
<dbReference type="SUPFAM" id="SSF52172">
    <property type="entry name" value="CheY-like"/>
    <property type="match status" value="1"/>
</dbReference>
<dbReference type="Pfam" id="PF00512">
    <property type="entry name" value="HisKA"/>
    <property type="match status" value="1"/>
</dbReference>
<evidence type="ECO:0000256" key="4">
    <source>
        <dbReference type="ARBA" id="ARBA00022679"/>
    </source>
</evidence>
<dbReference type="EMBL" id="JAPDDS010000007">
    <property type="protein sequence ID" value="MCW1885946.1"/>
    <property type="molecule type" value="Genomic_DNA"/>
</dbReference>
<dbReference type="PROSITE" id="PS50112">
    <property type="entry name" value="PAS"/>
    <property type="match status" value="1"/>
</dbReference>
<dbReference type="Pfam" id="PF08448">
    <property type="entry name" value="PAS_4"/>
    <property type="match status" value="1"/>
</dbReference>
<comment type="catalytic activity">
    <reaction evidence="1">
        <text>ATP + protein L-histidine = ADP + protein N-phospho-L-histidine.</text>
        <dbReference type="EC" id="2.7.13.3"/>
    </reaction>
</comment>
<dbReference type="SUPFAM" id="SSF55785">
    <property type="entry name" value="PYP-like sensor domain (PAS domain)"/>
    <property type="match status" value="2"/>
</dbReference>
<keyword evidence="4" id="KW-0808">Transferase</keyword>
<evidence type="ECO:0000313" key="12">
    <source>
        <dbReference type="Proteomes" id="UP001207930"/>
    </source>
</evidence>
<protein>
    <recommendedName>
        <fullName evidence="2">histidine kinase</fullName>
        <ecNumber evidence="2">2.7.13.3</ecNumber>
    </recommendedName>
</protein>
<feature type="domain" description="PAC" evidence="10">
    <location>
        <begin position="432"/>
        <end position="484"/>
    </location>
</feature>
<dbReference type="InterPro" id="IPR013655">
    <property type="entry name" value="PAS_fold_3"/>
</dbReference>
<dbReference type="PRINTS" id="PR00344">
    <property type="entry name" value="BCTRLSENSOR"/>
</dbReference>
<dbReference type="Proteomes" id="UP001207930">
    <property type="component" value="Unassembled WGS sequence"/>
</dbReference>
<evidence type="ECO:0000259" key="8">
    <source>
        <dbReference type="PROSITE" id="PS50110"/>
    </source>
</evidence>
<dbReference type="InterPro" id="IPR011006">
    <property type="entry name" value="CheY-like_superfamily"/>
</dbReference>
<accession>A0ABT3FQS5</accession>
<dbReference type="CDD" id="cd00130">
    <property type="entry name" value="PAS"/>
    <property type="match status" value="2"/>
</dbReference>
<dbReference type="SMART" id="SM00387">
    <property type="entry name" value="HATPase_c"/>
    <property type="match status" value="1"/>
</dbReference>
<dbReference type="InterPro" id="IPR000700">
    <property type="entry name" value="PAS-assoc_C"/>
</dbReference>
<dbReference type="InterPro" id="IPR036890">
    <property type="entry name" value="HATPase_C_sf"/>
</dbReference>
<feature type="domain" description="Histidine kinase" evidence="7">
    <location>
        <begin position="663"/>
        <end position="881"/>
    </location>
</feature>
<dbReference type="InterPro" id="IPR004358">
    <property type="entry name" value="Sig_transdc_His_kin-like_C"/>
</dbReference>
<sequence>MAATTFARGWVTLSMHHPSEASVAIYFCGPAGEILSYNQAAHLLWEGLPGSVPWCGPIRFLREDGSPIPDEDLPPLRAWRGVGVIPREDVLLEAPSGKRIRASVRAELLCNATGQAAGVSVRIMVADAGDTESTLSRLPLENPSPVIRLDGGTWLGFANPAAIKCLREWNVQPGQPAPTPLVKLAAEAAMLGVATDFEQTIGGKTYIIKVVPVSPGMHTNFYFTDITELTRLEHGLRYSQKRLEALALHSPVATYVKDSAGRYTQANPVACHYLGSTGEVVGLTDQQLLPPDIAERIRRIDLEVIQYGKSILTEEQVGHWRFLSSKFPLPDENGNMTQVGGISLEITERAEMATKLRESEERFRILAENAPVGIFLSSVEGQVLFVNRSWCAMAGLTADQALGSGWTSALHPEDRERALKDWHGSMVGEAPSTCEFRFLHADGTEVWTLGCATPLTDTKGTVTGFIGSCTDVTESRQADLLLQRQAARLRLLWEAAGIILSNERPDVMLQQLFDKIRPHLDLDAFFSFMVDPDGDGLSLFSCSGITDEQRASLGKLQYGQAICGTVALNREPMVVTCIQQSDDDISSLVRGYGVSVYACNPLMAGGELLGTLSFASRRRTQFDADEIEFLETISHYFTGAYVRWRLLEDLRATDRRKDEFLATLAHELRNPLAPIRAGLGVIKMTEGIPQELDVVRSAMERQMDQLVTLVNDLIDVSRITLGKMNLRLSRCRFHEILDSATEASRPGIDEAGHRLEISIPDHDIHLHADPHRLAQVISNLLNNAAKYTPRGGTIRVEAEVIDGETLAVRVKDTGKGIPAHMLERIFDMFAQVNPAPMDDGGLGIGLTLVRSLTRMHGGSVRAESAGPGEGSAFQLLLPILPAAPVTEWSNEEESMDKNSGTAGTAKRVLIVDDNADAATTLAMAVKLIGHKVATAENGLAALDLAPSFLPDVVLMDLGMPVMDGWEAARRMRAEPWSKSVHLVAVTGWGQDSDRERTKAAGFDHHIVKPTDLDTLRSLLGSAS</sequence>
<dbReference type="Pfam" id="PF02518">
    <property type="entry name" value="HATPase_c"/>
    <property type="match status" value="1"/>
</dbReference>
<dbReference type="SMART" id="SM00086">
    <property type="entry name" value="PAC"/>
    <property type="match status" value="1"/>
</dbReference>
<dbReference type="InterPro" id="IPR000014">
    <property type="entry name" value="PAS"/>
</dbReference>
<dbReference type="InterPro" id="IPR001789">
    <property type="entry name" value="Sig_transdc_resp-reg_receiver"/>
</dbReference>
<dbReference type="SMART" id="SM00388">
    <property type="entry name" value="HisKA"/>
    <property type="match status" value="1"/>
</dbReference>
<name>A0ABT3FQS5_9BACT</name>
<evidence type="ECO:0000256" key="1">
    <source>
        <dbReference type="ARBA" id="ARBA00000085"/>
    </source>
</evidence>
<reference evidence="11 12" key="1">
    <citation type="submission" date="2022-10" db="EMBL/GenBank/DDBJ databases">
        <title>Luteolibacter flavescens strain MCCC 1K03193, whole genome shotgun sequencing project.</title>
        <authorList>
            <person name="Zhao G."/>
            <person name="Shen L."/>
        </authorList>
    </citation>
    <scope>NUCLEOTIDE SEQUENCE [LARGE SCALE GENOMIC DNA]</scope>
    <source>
        <strain evidence="11 12">MCCC 1K03193</strain>
    </source>
</reference>
<dbReference type="RefSeq" id="WP_264501903.1">
    <property type="nucleotide sequence ID" value="NZ_JAPDDS010000007.1"/>
</dbReference>
<dbReference type="InterPro" id="IPR003594">
    <property type="entry name" value="HATPase_dom"/>
</dbReference>
<dbReference type="SUPFAM" id="SSF47384">
    <property type="entry name" value="Homodimeric domain of signal transducing histidine kinase"/>
    <property type="match status" value="1"/>
</dbReference>
<dbReference type="SUPFAM" id="SSF55781">
    <property type="entry name" value="GAF domain-like"/>
    <property type="match status" value="1"/>
</dbReference>
<keyword evidence="12" id="KW-1185">Reference proteome</keyword>
<feature type="domain" description="Response regulatory" evidence="8">
    <location>
        <begin position="907"/>
        <end position="1023"/>
    </location>
</feature>
<dbReference type="InterPro" id="IPR013656">
    <property type="entry name" value="PAS_4"/>
</dbReference>
<dbReference type="CDD" id="cd00082">
    <property type="entry name" value="HisKA"/>
    <property type="match status" value="1"/>
</dbReference>
<dbReference type="InterPro" id="IPR035965">
    <property type="entry name" value="PAS-like_dom_sf"/>
</dbReference>
<evidence type="ECO:0000256" key="6">
    <source>
        <dbReference type="PROSITE-ProRule" id="PRU00169"/>
    </source>
</evidence>
<dbReference type="PROSITE" id="PS50110">
    <property type="entry name" value="RESPONSE_REGULATORY"/>
    <property type="match status" value="1"/>
</dbReference>
<feature type="modified residue" description="4-aspartylphosphate" evidence="6">
    <location>
        <position position="956"/>
    </location>
</feature>
<evidence type="ECO:0000259" key="9">
    <source>
        <dbReference type="PROSITE" id="PS50112"/>
    </source>
</evidence>
<dbReference type="PROSITE" id="PS50109">
    <property type="entry name" value="HIS_KIN"/>
    <property type="match status" value="1"/>
</dbReference>
<evidence type="ECO:0000259" key="7">
    <source>
        <dbReference type="PROSITE" id="PS50109"/>
    </source>
</evidence>
<evidence type="ECO:0000313" key="11">
    <source>
        <dbReference type="EMBL" id="MCW1885946.1"/>
    </source>
</evidence>
<dbReference type="InterPro" id="IPR003661">
    <property type="entry name" value="HisK_dim/P_dom"/>
</dbReference>
<dbReference type="PROSITE" id="PS50113">
    <property type="entry name" value="PAC"/>
    <property type="match status" value="1"/>
</dbReference>
<dbReference type="InterPro" id="IPR003018">
    <property type="entry name" value="GAF"/>
</dbReference>
<dbReference type="InterPro" id="IPR005467">
    <property type="entry name" value="His_kinase_dom"/>
</dbReference>
<keyword evidence="5" id="KW-0418">Kinase</keyword>
<comment type="caution">
    <text evidence="11">The sequence shown here is derived from an EMBL/GenBank/DDBJ whole genome shotgun (WGS) entry which is preliminary data.</text>
</comment>
<gene>
    <name evidence="11" type="ORF">OKA04_14500</name>
</gene>
<dbReference type="Gene3D" id="1.10.287.130">
    <property type="match status" value="1"/>
</dbReference>
<evidence type="ECO:0000259" key="10">
    <source>
        <dbReference type="PROSITE" id="PS50113"/>
    </source>
</evidence>
<dbReference type="EC" id="2.7.13.3" evidence="2"/>
<dbReference type="Gene3D" id="3.40.50.2300">
    <property type="match status" value="1"/>
</dbReference>
<dbReference type="Pfam" id="PF00072">
    <property type="entry name" value="Response_reg"/>
    <property type="match status" value="1"/>
</dbReference>